<keyword evidence="3 7" id="KW-0813">Transport</keyword>
<comment type="similarity">
    <text evidence="2 7">Belongs to the major facilitator superfamily. Sugar transporter (TC 2.A.1.1) family.</text>
</comment>
<feature type="transmembrane region" description="Helical" evidence="8">
    <location>
        <begin position="384"/>
        <end position="407"/>
    </location>
</feature>
<evidence type="ECO:0000313" key="11">
    <source>
        <dbReference type="EMBL" id="RMW51182.1"/>
    </source>
</evidence>
<dbReference type="SUPFAM" id="SSF103473">
    <property type="entry name" value="MFS general substrate transporter"/>
    <property type="match status" value="1"/>
</dbReference>
<feature type="transmembrane region" description="Helical" evidence="8">
    <location>
        <begin position="351"/>
        <end position="372"/>
    </location>
</feature>
<dbReference type="GO" id="GO:0005351">
    <property type="term" value="F:carbohydrate:proton symporter activity"/>
    <property type="evidence" value="ECO:0007669"/>
    <property type="project" value="TreeGrafter"/>
</dbReference>
<feature type="transmembrane region" description="Helical" evidence="8">
    <location>
        <begin position="123"/>
        <end position="143"/>
    </location>
</feature>
<comment type="subcellular location">
    <subcellularLocation>
        <location evidence="1">Cell membrane</location>
        <topology evidence="1">Multi-pass membrane protein</topology>
    </subcellularLocation>
</comment>
<feature type="transmembrane region" description="Helical" evidence="8">
    <location>
        <begin position="95"/>
        <end position="117"/>
    </location>
</feature>
<dbReference type="PANTHER" id="PTHR48022">
    <property type="entry name" value="PLASTIDIC GLUCOSE TRANSPORTER 4"/>
    <property type="match status" value="1"/>
</dbReference>
<dbReference type="AlphaFoldDB" id="A0A843QRI1"/>
<feature type="transmembrane region" description="Helical" evidence="8">
    <location>
        <begin position="61"/>
        <end position="83"/>
    </location>
</feature>
<feature type="transmembrane region" description="Helical" evidence="8">
    <location>
        <begin position="326"/>
        <end position="345"/>
    </location>
</feature>
<feature type="transmembrane region" description="Helical" evidence="8">
    <location>
        <begin position="259"/>
        <end position="282"/>
    </location>
</feature>
<feature type="transmembrane region" description="Helical" evidence="8">
    <location>
        <begin position="21"/>
        <end position="41"/>
    </location>
</feature>
<dbReference type="InterPro" id="IPR005828">
    <property type="entry name" value="MFS_sugar_transport-like"/>
</dbReference>
<evidence type="ECO:0000259" key="9">
    <source>
        <dbReference type="PROSITE" id="PS50850"/>
    </source>
</evidence>
<dbReference type="PANTHER" id="PTHR48022:SF2">
    <property type="entry name" value="PLASTIDIC GLUCOSE TRANSPORTER 4"/>
    <property type="match status" value="1"/>
</dbReference>
<dbReference type="InterPro" id="IPR020846">
    <property type="entry name" value="MFS_dom"/>
</dbReference>
<evidence type="ECO:0000313" key="12">
    <source>
        <dbReference type="Proteomes" id="UP000276249"/>
    </source>
</evidence>
<name>A0A843QRI1_LACPE</name>
<dbReference type="Gene3D" id="1.20.1250.20">
    <property type="entry name" value="MFS general substrate transporter like domains"/>
    <property type="match status" value="1"/>
</dbReference>
<evidence type="ECO:0000256" key="3">
    <source>
        <dbReference type="ARBA" id="ARBA00022448"/>
    </source>
</evidence>
<feature type="transmembrane region" description="Helical" evidence="8">
    <location>
        <begin position="155"/>
        <end position="174"/>
    </location>
</feature>
<dbReference type="InterPro" id="IPR050360">
    <property type="entry name" value="MFS_Sugar_Transporters"/>
</dbReference>
<dbReference type="Proteomes" id="UP000276249">
    <property type="component" value="Unassembled WGS sequence"/>
</dbReference>
<reference evidence="11 12" key="1">
    <citation type="submission" date="2018-10" db="EMBL/GenBank/DDBJ databases">
        <title>Genome sequences of five Lactobacillus pentosus strains isolated from brines of traditionally fermented spanish-style green table olives and differences between them.</title>
        <authorList>
            <person name="Jimenez Diaz R."/>
        </authorList>
    </citation>
    <scope>NUCLEOTIDE SEQUENCE [LARGE SCALE GENOMIC DNA]</scope>
    <source>
        <strain evidence="11 12">IG10</strain>
    </source>
</reference>
<evidence type="ECO:0000313" key="13">
    <source>
        <dbReference type="Proteomes" id="UP001267003"/>
    </source>
</evidence>
<keyword evidence="6 8" id="KW-0472">Membrane</keyword>
<dbReference type="Proteomes" id="UP001267003">
    <property type="component" value="Unassembled WGS sequence"/>
</dbReference>
<dbReference type="NCBIfam" id="TIGR00879">
    <property type="entry name" value="SP"/>
    <property type="match status" value="1"/>
</dbReference>
<dbReference type="InterPro" id="IPR005829">
    <property type="entry name" value="Sugar_transporter_CS"/>
</dbReference>
<dbReference type="InterPro" id="IPR036259">
    <property type="entry name" value="MFS_trans_sf"/>
</dbReference>
<dbReference type="EMBL" id="RDCJ01000027">
    <property type="protein sequence ID" value="RMW51182.1"/>
    <property type="molecule type" value="Genomic_DNA"/>
</dbReference>
<evidence type="ECO:0000256" key="8">
    <source>
        <dbReference type="SAM" id="Phobius"/>
    </source>
</evidence>
<dbReference type="EMBL" id="JAVLAQ010000001">
    <property type="protein sequence ID" value="MDT6989853.1"/>
    <property type="molecule type" value="Genomic_DNA"/>
</dbReference>
<feature type="transmembrane region" description="Helical" evidence="8">
    <location>
        <begin position="180"/>
        <end position="200"/>
    </location>
</feature>
<gene>
    <name evidence="11" type="ORF">D6U18_02300</name>
    <name evidence="10" type="ORF">RI536_07005</name>
</gene>
<evidence type="ECO:0000256" key="7">
    <source>
        <dbReference type="RuleBase" id="RU003346"/>
    </source>
</evidence>
<dbReference type="PROSITE" id="PS00217">
    <property type="entry name" value="SUGAR_TRANSPORT_2"/>
    <property type="match status" value="1"/>
</dbReference>
<accession>A0A843QRI1</accession>
<keyword evidence="5 8" id="KW-1133">Transmembrane helix</keyword>
<comment type="caution">
    <text evidence="10">The sequence shown here is derived from an EMBL/GenBank/DDBJ whole genome shotgun (WGS) entry which is preliminary data.</text>
</comment>
<dbReference type="PROSITE" id="PS00216">
    <property type="entry name" value="SUGAR_TRANSPORT_1"/>
    <property type="match status" value="1"/>
</dbReference>
<keyword evidence="4 8" id="KW-0812">Transmembrane</keyword>
<protein>
    <submittedName>
        <fullName evidence="10 11">MFS transporter</fullName>
    </submittedName>
</protein>
<dbReference type="RefSeq" id="WP_120769408.1">
    <property type="nucleotide sequence ID" value="NZ_BOUG01000002.1"/>
</dbReference>
<evidence type="ECO:0000256" key="1">
    <source>
        <dbReference type="ARBA" id="ARBA00004651"/>
    </source>
</evidence>
<dbReference type="PROSITE" id="PS50850">
    <property type="entry name" value="MFS"/>
    <property type="match status" value="1"/>
</dbReference>
<evidence type="ECO:0000256" key="4">
    <source>
        <dbReference type="ARBA" id="ARBA00022692"/>
    </source>
</evidence>
<dbReference type="PRINTS" id="PR00171">
    <property type="entry name" value="SUGRTRNSPORT"/>
</dbReference>
<evidence type="ECO:0000313" key="10">
    <source>
        <dbReference type="EMBL" id="MDT6989853.1"/>
    </source>
</evidence>
<evidence type="ECO:0000256" key="6">
    <source>
        <dbReference type="ARBA" id="ARBA00023136"/>
    </source>
</evidence>
<feature type="transmembrane region" description="Helical" evidence="8">
    <location>
        <begin position="413"/>
        <end position="430"/>
    </location>
</feature>
<evidence type="ECO:0000256" key="5">
    <source>
        <dbReference type="ARBA" id="ARBA00022989"/>
    </source>
</evidence>
<organism evidence="10 13">
    <name type="scientific">Lactiplantibacillus pentosus</name>
    <name type="common">Lactobacillus pentosus</name>
    <dbReference type="NCBI Taxonomy" id="1589"/>
    <lineage>
        <taxon>Bacteria</taxon>
        <taxon>Bacillati</taxon>
        <taxon>Bacillota</taxon>
        <taxon>Bacilli</taxon>
        <taxon>Lactobacillales</taxon>
        <taxon>Lactobacillaceae</taxon>
        <taxon>Lactiplantibacillus</taxon>
    </lineage>
</organism>
<dbReference type="Pfam" id="PF00083">
    <property type="entry name" value="Sugar_tr"/>
    <property type="match status" value="1"/>
</dbReference>
<feature type="domain" description="Major facilitator superfamily (MFS) profile" evidence="9">
    <location>
        <begin position="28"/>
        <end position="438"/>
    </location>
</feature>
<evidence type="ECO:0000256" key="2">
    <source>
        <dbReference type="ARBA" id="ARBA00010992"/>
    </source>
</evidence>
<proteinExistence type="inferred from homology"/>
<dbReference type="InterPro" id="IPR003663">
    <property type="entry name" value="Sugar/inositol_transpt"/>
</dbReference>
<feature type="transmembrane region" description="Helical" evidence="8">
    <location>
        <begin position="294"/>
        <end position="314"/>
    </location>
</feature>
<reference evidence="10" key="2">
    <citation type="submission" date="2023-08" db="EMBL/GenBank/DDBJ databases">
        <authorList>
            <person name="Page C.A."/>
            <person name="Perez-Diaz I.M."/>
        </authorList>
    </citation>
    <scope>NUCLEOTIDE SEQUENCE</scope>
    <source>
        <strain evidence="10">7.8.46</strain>
    </source>
</reference>
<dbReference type="GO" id="GO:0005886">
    <property type="term" value="C:plasma membrane"/>
    <property type="evidence" value="ECO:0007669"/>
    <property type="project" value="UniProtKB-SubCell"/>
</dbReference>
<sequence length="455" mass="49870">MDENIEKGVQTKEQQKPDYKVRPIIYLFAILGGFAGLLYGYDSGAISLALPGVTDSFGLNAAQKGLVVSFLLFGALPSIVVFTALEKKIERRNTLIIGGIVFIIGSILSAIATGMYYIMAARFILGIAAGIANMFGLIYLSELAPAKIRGLMSSLYQLSVNIGILVAYGVGAAFQGSEEWRWTLAIGVIPAAIFTIGMFVSPQSPRWLIRDGQVNKAKKVLNRVRSSDDEIKHEVHDIENSLTTQDAGLHELFTRFRPVLTMLIILTIFQVFTGINAAVYYAPEIFHNLGLANASIVADFGVGTALVVSTLISLPFIDRLGRKKLLEISLVGQIPPAIALCIWSGNATIAVISIFIYVFMFGFGLGPVFWSYVPEILPLKARALGMGVITFTQYLLNAVFSLVFPIILEQIGINIFYFFAALSAIAAWYIKKNVLETKGKSLEEIENYWETKSNH</sequence>